<proteinExistence type="predicted"/>
<accession>A0A0N4T6H5</accession>
<gene>
    <name evidence="2" type="ORF">BPAG_LOCUS3773</name>
</gene>
<reference evidence="2 3" key="2">
    <citation type="submission" date="2018-11" db="EMBL/GenBank/DDBJ databases">
        <authorList>
            <consortium name="Pathogen Informatics"/>
        </authorList>
    </citation>
    <scope>NUCLEOTIDE SEQUENCE [LARGE SCALE GENOMIC DNA]</scope>
</reference>
<keyword evidence="1" id="KW-1133">Transmembrane helix</keyword>
<keyword evidence="1" id="KW-0472">Membrane</keyword>
<keyword evidence="1" id="KW-0812">Transmembrane</keyword>
<dbReference type="AlphaFoldDB" id="A0A0N4T6H5"/>
<evidence type="ECO:0000256" key="1">
    <source>
        <dbReference type="SAM" id="Phobius"/>
    </source>
</evidence>
<evidence type="ECO:0000313" key="3">
    <source>
        <dbReference type="Proteomes" id="UP000278627"/>
    </source>
</evidence>
<protein>
    <submittedName>
        <fullName evidence="2 4">Uncharacterized protein</fullName>
    </submittedName>
</protein>
<dbReference type="WBParaSite" id="BPAG_0000380801-mRNA-1">
    <property type="protein sequence ID" value="BPAG_0000380801-mRNA-1"/>
    <property type="gene ID" value="BPAG_0000380801"/>
</dbReference>
<dbReference type="EMBL" id="UZAD01001331">
    <property type="protein sequence ID" value="VDN84959.1"/>
    <property type="molecule type" value="Genomic_DNA"/>
</dbReference>
<keyword evidence="3" id="KW-1185">Reference proteome</keyword>
<reference evidence="4" key="1">
    <citation type="submission" date="2017-02" db="UniProtKB">
        <authorList>
            <consortium name="WormBaseParasite"/>
        </authorList>
    </citation>
    <scope>IDENTIFICATION</scope>
</reference>
<evidence type="ECO:0000313" key="4">
    <source>
        <dbReference type="WBParaSite" id="BPAG_0000380801-mRNA-1"/>
    </source>
</evidence>
<evidence type="ECO:0000313" key="2">
    <source>
        <dbReference type="EMBL" id="VDN84959.1"/>
    </source>
</evidence>
<name>A0A0N4T6H5_BRUPA</name>
<sequence length="49" mass="5725">MALPVQHIETNFTPRITYKTAGGKPLLQVNIIFINFTFIIFTVNFFFFL</sequence>
<organism evidence="4">
    <name type="scientific">Brugia pahangi</name>
    <name type="common">Filarial nematode worm</name>
    <dbReference type="NCBI Taxonomy" id="6280"/>
    <lineage>
        <taxon>Eukaryota</taxon>
        <taxon>Metazoa</taxon>
        <taxon>Ecdysozoa</taxon>
        <taxon>Nematoda</taxon>
        <taxon>Chromadorea</taxon>
        <taxon>Rhabditida</taxon>
        <taxon>Spirurina</taxon>
        <taxon>Spiruromorpha</taxon>
        <taxon>Filarioidea</taxon>
        <taxon>Onchocercidae</taxon>
        <taxon>Brugia</taxon>
    </lineage>
</organism>
<feature type="transmembrane region" description="Helical" evidence="1">
    <location>
        <begin position="27"/>
        <end position="48"/>
    </location>
</feature>
<dbReference type="Proteomes" id="UP000278627">
    <property type="component" value="Unassembled WGS sequence"/>
</dbReference>